<accession>F4LNF5</accession>
<dbReference type="KEGG" id="tbe:Trebr_2507"/>
<reference evidence="3" key="1">
    <citation type="submission" date="2011-04" db="EMBL/GenBank/DDBJ databases">
        <title>The complete genome of Treponema brennaborense DSM 12168.</title>
        <authorList>
            <person name="Lucas S."/>
            <person name="Han J."/>
            <person name="Lapidus A."/>
            <person name="Bruce D."/>
            <person name="Goodwin L."/>
            <person name="Pitluck S."/>
            <person name="Peters L."/>
            <person name="Kyrpides N."/>
            <person name="Mavromatis K."/>
            <person name="Ivanova N."/>
            <person name="Mikhailova N."/>
            <person name="Pagani I."/>
            <person name="Teshima H."/>
            <person name="Detter J.C."/>
            <person name="Tapia R."/>
            <person name="Han C."/>
            <person name="Land M."/>
            <person name="Hauser L."/>
            <person name="Markowitz V."/>
            <person name="Cheng J.-F."/>
            <person name="Hugenholtz P."/>
            <person name="Woyke T."/>
            <person name="Wu D."/>
            <person name="Gronow S."/>
            <person name="Wellnitz S."/>
            <person name="Brambilla E."/>
            <person name="Klenk H.-P."/>
            <person name="Eisen J.A."/>
        </authorList>
    </citation>
    <scope>NUCLEOTIDE SEQUENCE [LARGE SCALE GENOMIC DNA]</scope>
    <source>
        <strain evidence="3">DSM 12168 / CIP 105900 / DD5/3</strain>
    </source>
</reference>
<dbReference type="SUPFAM" id="SSF46894">
    <property type="entry name" value="C-terminal effector domain of the bipartite response regulators"/>
    <property type="match status" value="1"/>
</dbReference>
<protein>
    <submittedName>
        <fullName evidence="2">Regulatory protein LuxR</fullName>
    </submittedName>
</protein>
<dbReference type="Proteomes" id="UP000006546">
    <property type="component" value="Chromosome"/>
</dbReference>
<evidence type="ECO:0000256" key="1">
    <source>
        <dbReference type="SAM" id="Phobius"/>
    </source>
</evidence>
<dbReference type="HOGENOM" id="CLU_1106720_0_0_12"/>
<dbReference type="OrthoDB" id="359822at2"/>
<dbReference type="GO" id="GO:0006355">
    <property type="term" value="P:regulation of DNA-templated transcription"/>
    <property type="evidence" value="ECO:0007669"/>
    <property type="project" value="InterPro"/>
</dbReference>
<gene>
    <name evidence="2" type="ordered locus">Trebr_2507</name>
</gene>
<keyword evidence="1" id="KW-0472">Membrane</keyword>
<dbReference type="EMBL" id="CP002696">
    <property type="protein sequence ID" value="AEE17913.1"/>
    <property type="molecule type" value="Genomic_DNA"/>
</dbReference>
<dbReference type="InterPro" id="IPR016032">
    <property type="entry name" value="Sig_transdc_resp-reg_C-effctor"/>
</dbReference>
<feature type="transmembrane region" description="Helical" evidence="1">
    <location>
        <begin position="48"/>
        <end position="69"/>
    </location>
</feature>
<dbReference type="GO" id="GO:0003677">
    <property type="term" value="F:DNA binding"/>
    <property type="evidence" value="ECO:0007669"/>
    <property type="project" value="InterPro"/>
</dbReference>
<feature type="transmembrane region" description="Helical" evidence="1">
    <location>
        <begin position="148"/>
        <end position="167"/>
    </location>
</feature>
<evidence type="ECO:0000313" key="2">
    <source>
        <dbReference type="EMBL" id="AEE17913.1"/>
    </source>
</evidence>
<dbReference type="eggNOG" id="ENOG5030V3E">
    <property type="taxonomic scope" value="Bacteria"/>
</dbReference>
<name>F4LNF5_TREBD</name>
<feature type="transmembrane region" description="Helical" evidence="1">
    <location>
        <begin position="123"/>
        <end position="142"/>
    </location>
</feature>
<keyword evidence="1" id="KW-1133">Transmembrane helix</keyword>
<organism evidence="2 3">
    <name type="scientific">Treponema brennaborense (strain DSM 12168 / CIP 105900 / DD5/3)</name>
    <dbReference type="NCBI Taxonomy" id="906968"/>
    <lineage>
        <taxon>Bacteria</taxon>
        <taxon>Pseudomonadati</taxon>
        <taxon>Spirochaetota</taxon>
        <taxon>Spirochaetia</taxon>
        <taxon>Spirochaetales</taxon>
        <taxon>Treponemataceae</taxon>
        <taxon>Treponema</taxon>
    </lineage>
</organism>
<feature type="transmembrane region" description="Helical" evidence="1">
    <location>
        <begin position="9"/>
        <end position="28"/>
    </location>
</feature>
<proteinExistence type="predicted"/>
<evidence type="ECO:0000313" key="3">
    <source>
        <dbReference type="Proteomes" id="UP000006546"/>
    </source>
</evidence>
<keyword evidence="1" id="KW-0812">Transmembrane</keyword>
<sequence>MEDGRNNELIIWRCIAIFGAILLLSRIIPNIINNDYHTGTISDSKDSFSRISMFVINVIGFFVFIFLIFQPLKLELYGIFSFLYAVYFFIDGYSPLMGVLMFILSFSTLYKRGFYRKNKKTKFIFTCIFLSLIMISGIRYGIDIWFDGFINTFGYLFIIGLIAYVILSKVAKDKKYSGQPVLDFNKFPDLTERDKEWIKLLITETKYTTIAHEYGISFGTVRNRMRYIFKILGVPDRIGFMASFSGYEILG</sequence>
<dbReference type="AlphaFoldDB" id="F4LNF5"/>
<keyword evidence="3" id="KW-1185">Reference proteome</keyword>
<dbReference type="RefSeq" id="WP_013759614.1">
    <property type="nucleotide sequence ID" value="NC_015500.1"/>
</dbReference>
<dbReference type="InterPro" id="IPR036388">
    <property type="entry name" value="WH-like_DNA-bd_sf"/>
</dbReference>
<dbReference type="Gene3D" id="1.10.10.10">
    <property type="entry name" value="Winged helix-like DNA-binding domain superfamily/Winged helix DNA-binding domain"/>
    <property type="match status" value="1"/>
</dbReference>